<evidence type="ECO:0000256" key="2">
    <source>
        <dbReference type="ARBA" id="ARBA00022617"/>
    </source>
</evidence>
<protein>
    <submittedName>
        <fullName evidence="8">StmP3</fullName>
    </submittedName>
</protein>
<dbReference type="PANTHER" id="PTHR46696:SF6">
    <property type="entry name" value="P450, PUTATIVE (EUROFUNG)-RELATED"/>
    <property type="match status" value="1"/>
</dbReference>
<evidence type="ECO:0000256" key="3">
    <source>
        <dbReference type="ARBA" id="ARBA00022723"/>
    </source>
</evidence>
<dbReference type="InterPro" id="IPR001128">
    <property type="entry name" value="Cyt_P450"/>
</dbReference>
<organism evidence="8">
    <name type="scientific">Streptomyces seoulensis</name>
    <dbReference type="NCBI Taxonomy" id="73044"/>
    <lineage>
        <taxon>Bacteria</taxon>
        <taxon>Bacillati</taxon>
        <taxon>Actinomycetota</taxon>
        <taxon>Actinomycetes</taxon>
        <taxon>Kitasatosporales</taxon>
        <taxon>Streptomycetaceae</taxon>
        <taxon>Streptomyces</taxon>
    </lineage>
</organism>
<proteinExistence type="inferred from homology"/>
<dbReference type="GO" id="GO:0016705">
    <property type="term" value="F:oxidoreductase activity, acting on paired donors, with incorporation or reduction of molecular oxygen"/>
    <property type="evidence" value="ECO:0007669"/>
    <property type="project" value="InterPro"/>
</dbReference>
<dbReference type="GO" id="GO:0020037">
    <property type="term" value="F:heme binding"/>
    <property type="evidence" value="ECO:0007669"/>
    <property type="project" value="InterPro"/>
</dbReference>
<sequence length="392" mass="43092">MPSDDDFDLFSPPGAENPFTVYDDLRGGCPVAHSSKHGGYWIATSYQAVDDVAKNPELFSSVSISVPKNAFGDDLAERPPITLDPPRHGPFRRTLLPAFSPRQIKALEPSVRDHARELLSGIVGRDRCDAAAEYAKKIPSRFMARMIGCDDDRQDEFAEQMRALLEANEMAEIQAAMAVTQPFLDDLIEQRRRKPGEDLVSCVLSAEIDGRTLTGPELIGALVLIITAGIDTTWSALGSSLWHLARHPEDRKRLVADPALVPTAVEEFLRAFSPVQIARVVTRDTEFHGARLSAGDSILLGMPSANRDGAEFPCADQVDIGREVNRHLAFGVGIHRCIGSSVARMEMRVALEEWLRAIPDFSLAPGDAVKWSTGHVWGPRRLDLLLGSPREE</sequence>
<evidence type="ECO:0000256" key="4">
    <source>
        <dbReference type="ARBA" id="ARBA00023002"/>
    </source>
</evidence>
<comment type="similarity">
    <text evidence="1 7">Belongs to the cytochrome P450 family.</text>
</comment>
<reference evidence="8" key="1">
    <citation type="journal article" date="2018" name="Org. Lett.">
        <title>Discovery, Biosynthesis, and Heterologous Production of Streptoseomycin, an Anti-Microaerophilic Bacteria Macrodilactone.</title>
        <authorList>
            <person name="Zhang B."/>
            <person name="Wang K.B."/>
            <person name="Wang W."/>
            <person name="Bi S.F."/>
            <person name="Mei Y.N."/>
            <person name="Deng X.Z."/>
            <person name="Jiao R.H."/>
            <person name="Tan R.X."/>
            <person name="Ge H.M."/>
        </authorList>
    </citation>
    <scope>NUCLEOTIDE SEQUENCE</scope>
    <source>
        <strain evidence="8">A01</strain>
    </source>
</reference>
<dbReference type="EMBL" id="MG891745">
    <property type="protein sequence ID" value="AWH12925.1"/>
    <property type="molecule type" value="Genomic_DNA"/>
</dbReference>
<dbReference type="InterPro" id="IPR036396">
    <property type="entry name" value="Cyt_P450_sf"/>
</dbReference>
<evidence type="ECO:0000256" key="5">
    <source>
        <dbReference type="ARBA" id="ARBA00023004"/>
    </source>
</evidence>
<dbReference type="GO" id="GO:0005506">
    <property type="term" value="F:iron ion binding"/>
    <property type="evidence" value="ECO:0007669"/>
    <property type="project" value="InterPro"/>
</dbReference>
<dbReference type="AlphaFoldDB" id="A0A2S1P8R8"/>
<keyword evidence="5 7" id="KW-0408">Iron</keyword>
<evidence type="ECO:0000256" key="7">
    <source>
        <dbReference type="RuleBase" id="RU000461"/>
    </source>
</evidence>
<dbReference type="PANTHER" id="PTHR46696">
    <property type="entry name" value="P450, PUTATIVE (EUROFUNG)-RELATED"/>
    <property type="match status" value="1"/>
</dbReference>
<dbReference type="SUPFAM" id="SSF48264">
    <property type="entry name" value="Cytochrome P450"/>
    <property type="match status" value="1"/>
</dbReference>
<accession>A0A2S1P8R8</accession>
<dbReference type="PRINTS" id="PR00359">
    <property type="entry name" value="BP450"/>
</dbReference>
<evidence type="ECO:0000313" key="8">
    <source>
        <dbReference type="EMBL" id="AWH12925.1"/>
    </source>
</evidence>
<evidence type="ECO:0000256" key="6">
    <source>
        <dbReference type="ARBA" id="ARBA00023033"/>
    </source>
</evidence>
<keyword evidence="2 7" id="KW-0349">Heme</keyword>
<evidence type="ECO:0000256" key="1">
    <source>
        <dbReference type="ARBA" id="ARBA00010617"/>
    </source>
</evidence>
<dbReference type="Gene3D" id="1.10.630.10">
    <property type="entry name" value="Cytochrome P450"/>
    <property type="match status" value="1"/>
</dbReference>
<keyword evidence="4 7" id="KW-0560">Oxidoreductase</keyword>
<dbReference type="PROSITE" id="PS00086">
    <property type="entry name" value="CYTOCHROME_P450"/>
    <property type="match status" value="1"/>
</dbReference>
<keyword evidence="6 7" id="KW-0503">Monooxygenase</keyword>
<dbReference type="InterPro" id="IPR017972">
    <property type="entry name" value="Cyt_P450_CS"/>
</dbReference>
<name>A0A2S1P8R8_STRSO</name>
<keyword evidence="3 7" id="KW-0479">Metal-binding</keyword>
<dbReference type="PRINTS" id="PR00385">
    <property type="entry name" value="P450"/>
</dbReference>
<dbReference type="Pfam" id="PF00067">
    <property type="entry name" value="p450"/>
    <property type="match status" value="1"/>
</dbReference>
<dbReference type="FunFam" id="1.10.630.10:FF:000018">
    <property type="entry name" value="Cytochrome P450 monooxygenase"/>
    <property type="match status" value="1"/>
</dbReference>
<dbReference type="GO" id="GO:0004497">
    <property type="term" value="F:monooxygenase activity"/>
    <property type="evidence" value="ECO:0007669"/>
    <property type="project" value="UniProtKB-KW"/>
</dbReference>
<dbReference type="InterPro" id="IPR002397">
    <property type="entry name" value="Cyt_P450_B"/>
</dbReference>